<name>A0A0F9M3C4_9ZZZZ</name>
<gene>
    <name evidence="2" type="ORF">LCGC14_1433560</name>
</gene>
<dbReference type="EMBL" id="LAZR01009691">
    <property type="protein sequence ID" value="KKM71145.1"/>
    <property type="molecule type" value="Genomic_DNA"/>
</dbReference>
<dbReference type="AlphaFoldDB" id="A0A0F9M3C4"/>
<evidence type="ECO:0000313" key="2">
    <source>
        <dbReference type="EMBL" id="KKM71145.1"/>
    </source>
</evidence>
<feature type="non-terminal residue" evidence="2">
    <location>
        <position position="230"/>
    </location>
</feature>
<comment type="caution">
    <text evidence="2">The sequence shown here is derived from an EMBL/GenBank/DDBJ whole genome shotgun (WGS) entry which is preliminary data.</text>
</comment>
<sequence>MAAGLIGPLISAGGALGAGLLGRRSARGATQRSPEEAGAISAGSGFANMLGGQGGRLSSFGLPQLQSSGNFLQRILSGDRATARGATTPERGAITSQFRGARSAIQSTTRGGVRDLGLATLARDRVGALSSLVPNMRTAAAGEAGRLGLGAVQAGGQQLSGATQFFSNLLGQGQRNRFLGADLERTAGQDVGGLIFRILSGIGGSRGGSRSTLPSTAAGGSFGTGPAPVT</sequence>
<evidence type="ECO:0000256" key="1">
    <source>
        <dbReference type="SAM" id="MobiDB-lite"/>
    </source>
</evidence>
<organism evidence="2">
    <name type="scientific">marine sediment metagenome</name>
    <dbReference type="NCBI Taxonomy" id="412755"/>
    <lineage>
        <taxon>unclassified sequences</taxon>
        <taxon>metagenomes</taxon>
        <taxon>ecological metagenomes</taxon>
    </lineage>
</organism>
<protein>
    <submittedName>
        <fullName evidence="2">Uncharacterized protein</fullName>
    </submittedName>
</protein>
<proteinExistence type="predicted"/>
<reference evidence="2" key="1">
    <citation type="journal article" date="2015" name="Nature">
        <title>Complex archaea that bridge the gap between prokaryotes and eukaryotes.</title>
        <authorList>
            <person name="Spang A."/>
            <person name="Saw J.H."/>
            <person name="Jorgensen S.L."/>
            <person name="Zaremba-Niedzwiedzka K."/>
            <person name="Martijn J."/>
            <person name="Lind A.E."/>
            <person name="van Eijk R."/>
            <person name="Schleper C."/>
            <person name="Guy L."/>
            <person name="Ettema T.J."/>
        </authorList>
    </citation>
    <scope>NUCLEOTIDE SEQUENCE</scope>
</reference>
<accession>A0A0F9M3C4</accession>
<feature type="region of interest" description="Disordered" evidence="1">
    <location>
        <begin position="205"/>
        <end position="230"/>
    </location>
</feature>